<dbReference type="EMBL" id="CP017768">
    <property type="protein sequence ID" value="AUB59662.1"/>
    <property type="molecule type" value="Genomic_DNA"/>
</dbReference>
<name>A0A2H4VNK3_9EURY</name>
<feature type="transmembrane region" description="Helical" evidence="1">
    <location>
        <begin position="56"/>
        <end position="77"/>
    </location>
</feature>
<keyword evidence="1" id="KW-0812">Transmembrane</keyword>
<reference evidence="5 6" key="1">
    <citation type="submission" date="2016-10" db="EMBL/GenBank/DDBJ databases">
        <title>Comparative genomics between deep and shallow subseafloor isolates.</title>
        <authorList>
            <person name="Ishii S."/>
            <person name="Miller J.R."/>
            <person name="Sutton G."/>
            <person name="Suzuki S."/>
            <person name="Methe B."/>
            <person name="Inagaki F."/>
            <person name="Imachi H."/>
        </authorList>
    </citation>
    <scope>NUCLEOTIDE SEQUENCE [LARGE SCALE GENOMIC DNA]</scope>
    <source>
        <strain evidence="3 5">A8p</strain>
        <strain evidence="2 6">MO-MB1</strain>
    </source>
</reference>
<proteinExistence type="predicted"/>
<evidence type="ECO:0000256" key="1">
    <source>
        <dbReference type="SAM" id="Phobius"/>
    </source>
</evidence>
<keyword evidence="1" id="KW-0472">Membrane</keyword>
<evidence type="ECO:0000313" key="2">
    <source>
        <dbReference type="EMBL" id="AUB56474.1"/>
    </source>
</evidence>
<feature type="transmembrane region" description="Helical" evidence="1">
    <location>
        <begin position="6"/>
        <end position="25"/>
    </location>
</feature>
<evidence type="ECO:0000313" key="7">
    <source>
        <dbReference type="Proteomes" id="UP000591058"/>
    </source>
</evidence>
<evidence type="ECO:0000313" key="4">
    <source>
        <dbReference type="EMBL" id="NMO10332.1"/>
    </source>
</evidence>
<dbReference type="OrthoDB" id="81881at2157"/>
<dbReference type="Proteomes" id="UP000591058">
    <property type="component" value="Unassembled WGS sequence"/>
</dbReference>
<gene>
    <name evidence="2" type="ORF">BK007_10930</name>
    <name evidence="3" type="ORF">BK009_02605</name>
    <name evidence="4" type="ORF">HG719_11000</name>
</gene>
<dbReference type="KEGG" id="msub:BK009_02605"/>
<accession>A0A2H4VEG0</accession>
<evidence type="ECO:0000313" key="5">
    <source>
        <dbReference type="Proteomes" id="UP000232631"/>
    </source>
</evidence>
<dbReference type="GeneID" id="35124417"/>
<evidence type="ECO:0000313" key="3">
    <source>
        <dbReference type="EMBL" id="AUB59662.1"/>
    </source>
</evidence>
<protein>
    <submittedName>
        <fullName evidence="4">DUF2107 family protein</fullName>
    </submittedName>
</protein>
<reference evidence="4 7" key="2">
    <citation type="submission" date="2020-04" db="EMBL/GenBank/DDBJ databases">
        <title>Draft genome of Methanobacterium subterraneum isolated from animal feces.</title>
        <authorList>
            <person name="Ouboter H.T."/>
            <person name="Berger S."/>
            <person name="Gungor E."/>
            <person name="Jetten M.S.M."/>
            <person name="Welte C.U."/>
        </authorList>
    </citation>
    <scope>NUCLEOTIDE SEQUENCE [LARGE SCALE GENOMIC DNA]</scope>
    <source>
        <strain evidence="4">HO_2020</strain>
    </source>
</reference>
<dbReference type="Pfam" id="PF09880">
    <property type="entry name" value="EhaE"/>
    <property type="match status" value="1"/>
</dbReference>
<dbReference type="Proteomes" id="UP000232806">
    <property type="component" value="Chromosome"/>
</dbReference>
<dbReference type="EMBL" id="JABBYL010000038">
    <property type="protein sequence ID" value="NMO10332.1"/>
    <property type="molecule type" value="Genomic_DNA"/>
</dbReference>
<dbReference type="RefSeq" id="WP_100906453.1">
    <property type="nucleotide sequence ID" value="NZ_CP017766.1"/>
</dbReference>
<dbReference type="EMBL" id="CP017766">
    <property type="protein sequence ID" value="AUB56474.1"/>
    <property type="molecule type" value="Genomic_DNA"/>
</dbReference>
<accession>A0A2H4VNK3</accession>
<keyword evidence="1" id="KW-1133">Transmembrane helix</keyword>
<dbReference type="PIRSF" id="PIRSF036535">
    <property type="entry name" value="EhaE"/>
    <property type="match status" value="1"/>
</dbReference>
<organism evidence="3 5">
    <name type="scientific">Methanobacterium subterraneum</name>
    <dbReference type="NCBI Taxonomy" id="59277"/>
    <lineage>
        <taxon>Archaea</taxon>
        <taxon>Methanobacteriati</taxon>
        <taxon>Methanobacteriota</taxon>
        <taxon>Methanomada group</taxon>
        <taxon>Methanobacteria</taxon>
        <taxon>Methanobacteriales</taxon>
        <taxon>Methanobacteriaceae</taxon>
        <taxon>Methanobacterium</taxon>
    </lineage>
</organism>
<dbReference type="InterPro" id="IPR011317">
    <property type="entry name" value="Prd_NiFe_hyd_3_EhaE"/>
</dbReference>
<keyword evidence="5" id="KW-1185">Reference proteome</keyword>
<evidence type="ECO:0000313" key="6">
    <source>
        <dbReference type="Proteomes" id="UP000232806"/>
    </source>
</evidence>
<dbReference type="AlphaFoldDB" id="A0A2H4VNK3"/>
<sequence>MLDVYIWFYTGVALTILGGLATAIGPGVKDPIVRTLNTEIAAVGVSLIFLTYNHTIALVTFIAATAIITMILLRAIVRLEEVGAEL</sequence>
<dbReference type="Proteomes" id="UP000232631">
    <property type="component" value="Chromosome"/>
</dbReference>